<keyword evidence="8" id="KW-0175">Coiled coil</keyword>
<dbReference type="SUPFAM" id="SSF48403">
    <property type="entry name" value="Ankyrin repeat"/>
    <property type="match status" value="1"/>
</dbReference>
<evidence type="ECO:0000256" key="5">
    <source>
        <dbReference type="ARBA" id="ARBA00023136"/>
    </source>
</evidence>
<dbReference type="Gene3D" id="1.25.40.20">
    <property type="entry name" value="Ankyrin repeat-containing domain"/>
    <property type="match status" value="1"/>
</dbReference>
<keyword evidence="7" id="KW-0040">ANK repeat</keyword>
<dbReference type="PROSITE" id="PS50088">
    <property type="entry name" value="ANK_REPEAT"/>
    <property type="match status" value="1"/>
</dbReference>
<evidence type="ECO:0000313" key="10">
    <source>
        <dbReference type="EMBL" id="VDD90634.1"/>
    </source>
</evidence>
<evidence type="ECO:0000313" key="12">
    <source>
        <dbReference type="WBParaSite" id="EVEC_0000577401-mRNA-1"/>
    </source>
</evidence>
<evidence type="ECO:0000256" key="2">
    <source>
        <dbReference type="ARBA" id="ARBA00004603"/>
    </source>
</evidence>
<dbReference type="InterPro" id="IPR003903">
    <property type="entry name" value="UIM_dom"/>
</dbReference>
<proteinExistence type="predicted"/>
<dbReference type="WBParaSite" id="EVEC_0000577401-mRNA-1">
    <property type="protein sequence ID" value="EVEC_0000577401-mRNA-1"/>
    <property type="gene ID" value="EVEC_0000577401"/>
</dbReference>
<reference evidence="12" key="1">
    <citation type="submission" date="2017-02" db="UniProtKB">
        <authorList>
            <consortium name="WormBaseParasite"/>
        </authorList>
    </citation>
    <scope>IDENTIFICATION</scope>
</reference>
<name>A0A0N4V696_ENTVE</name>
<dbReference type="PROSITE" id="PS50297">
    <property type="entry name" value="ANK_REP_REGION"/>
    <property type="match status" value="1"/>
</dbReference>
<dbReference type="SMART" id="SM00726">
    <property type="entry name" value="UIM"/>
    <property type="match status" value="3"/>
</dbReference>
<feature type="domain" description="Ankyrin repeat" evidence="9">
    <location>
        <begin position="159"/>
        <end position="471"/>
    </location>
</feature>
<evidence type="ECO:0000256" key="3">
    <source>
        <dbReference type="ARBA" id="ARBA00022475"/>
    </source>
</evidence>
<keyword evidence="5" id="KW-0472">Membrane</keyword>
<keyword evidence="11" id="KW-1185">Reference proteome</keyword>
<evidence type="ECO:0000256" key="1">
    <source>
        <dbReference type="ARBA" id="ARBA00004236"/>
    </source>
</evidence>
<feature type="repeat" description="ANK" evidence="7">
    <location>
        <begin position="43"/>
        <end position="75"/>
    </location>
</feature>
<dbReference type="OrthoDB" id="1585644at2759"/>
<dbReference type="GO" id="GO:0005886">
    <property type="term" value="C:plasma membrane"/>
    <property type="evidence" value="ECO:0007669"/>
    <property type="project" value="UniProtKB-SubCell"/>
</dbReference>
<evidence type="ECO:0000256" key="7">
    <source>
        <dbReference type="PROSITE-ProRule" id="PRU00023"/>
    </source>
</evidence>
<organism evidence="12">
    <name type="scientific">Enterobius vermicularis</name>
    <name type="common">Human pinworm</name>
    <dbReference type="NCBI Taxonomy" id="51028"/>
    <lineage>
        <taxon>Eukaryota</taxon>
        <taxon>Metazoa</taxon>
        <taxon>Ecdysozoa</taxon>
        <taxon>Nematoda</taxon>
        <taxon>Chromadorea</taxon>
        <taxon>Rhabditida</taxon>
        <taxon>Spirurina</taxon>
        <taxon>Oxyuridomorpha</taxon>
        <taxon>Oxyuroidea</taxon>
        <taxon>Oxyuridae</taxon>
        <taxon>Enterobius</taxon>
    </lineage>
</organism>
<feature type="coiled-coil region" evidence="8">
    <location>
        <begin position="572"/>
        <end position="606"/>
    </location>
</feature>
<dbReference type="Proteomes" id="UP000274131">
    <property type="component" value="Unassembled WGS sequence"/>
</dbReference>
<dbReference type="InterPro" id="IPR036770">
    <property type="entry name" value="Ankyrin_rpt-contain_sf"/>
</dbReference>
<evidence type="ECO:0000256" key="4">
    <source>
        <dbReference type="ARBA" id="ARBA00022737"/>
    </source>
</evidence>
<dbReference type="InterPro" id="IPR002110">
    <property type="entry name" value="Ankyrin_rpt"/>
</dbReference>
<dbReference type="SMART" id="SM00248">
    <property type="entry name" value="ANK"/>
    <property type="match status" value="3"/>
</dbReference>
<comment type="subcellular location">
    <subcellularLocation>
        <location evidence="1">Cell membrane</location>
    </subcellularLocation>
    <subcellularLocation>
        <location evidence="2">Late endosome</location>
    </subcellularLocation>
</comment>
<evidence type="ECO:0000256" key="6">
    <source>
        <dbReference type="ARBA" id="ARBA00024956"/>
    </source>
</evidence>
<dbReference type="STRING" id="51028.A0A0N4V696"/>
<dbReference type="InterPro" id="IPR021832">
    <property type="entry name" value="ANKRD13"/>
</dbReference>
<evidence type="ECO:0000259" key="9">
    <source>
        <dbReference type="Pfam" id="PF11904"/>
    </source>
</evidence>
<dbReference type="InterPro" id="IPR055285">
    <property type="entry name" value="ANKRD13_C"/>
</dbReference>
<reference evidence="10 11" key="2">
    <citation type="submission" date="2018-10" db="EMBL/GenBank/DDBJ databases">
        <authorList>
            <consortium name="Pathogen Informatics"/>
        </authorList>
    </citation>
    <scope>NUCLEOTIDE SEQUENCE [LARGE SCALE GENOMIC DNA]</scope>
</reference>
<accession>A0A0N4V696</accession>
<sequence length="614" mass="69844">MGKGEELKREYPLHWAVFRRDYEELLEFLEDASTADINKVDVRGRTPLMLAVTLGHSECAKALLEKGADATVQNADMWSLSHEAICSGDADLLKLILQYRDFQRAVNLNRAMERLLKLLKETNDFYAEMSWEFSSWLPFVSKMCPSDTYKIYKRGSDVRIDTTLVGFDSASTWKRGNQSFIFRFTADNHIQFSVVDHDLQTVSTRVVSSGTEEKLEDFEPREDAVYSRMTSPVETTFVDIEKIGFERSKAGGLRAWFSPCDGHDEVNGYQCKVVFTASNVEIITKRRVEHLLEEDKERCKQEENNDSLSKVLRLVEKTEEFTAEMKRTGNDVYCGLTPAQYLDEDFSMEDRDIGHPKQVTRKCNSFKATLWLCDEFPLSLQEQILPIVDLMAVSNTHFARLKNFIQLQLPAGFPVKIEIPLFHLVSARITFSNINKPGPQVFVKEPENTVLLVLSELITFENKTFDIPIHYRSELNEAFSGIYEGAAGYAPANGYIPSRRYIPEDELYLQFALEQSMREAAGLAPNSSGEISAVVCNNAEGDMDPELAFAIAESLRSLQPGAGQNVLSYSNLSQDEELNKALQLSKKEEEERARLQREQDEELERVLALSLIEK</sequence>
<protein>
    <submittedName>
        <fullName evidence="12">ANK_REP_REGION domain-containing protein</fullName>
    </submittedName>
</protein>
<dbReference type="PROSITE" id="PS50330">
    <property type="entry name" value="UIM"/>
    <property type="match status" value="2"/>
</dbReference>
<evidence type="ECO:0000313" key="11">
    <source>
        <dbReference type="Proteomes" id="UP000274131"/>
    </source>
</evidence>
<dbReference type="AlphaFoldDB" id="A0A0N4V696"/>
<dbReference type="GO" id="GO:0005770">
    <property type="term" value="C:late endosome"/>
    <property type="evidence" value="ECO:0007669"/>
    <property type="project" value="UniProtKB-SubCell"/>
</dbReference>
<dbReference type="EMBL" id="UXUI01008148">
    <property type="protein sequence ID" value="VDD90634.1"/>
    <property type="molecule type" value="Genomic_DNA"/>
</dbReference>
<dbReference type="PANTHER" id="PTHR12447">
    <property type="entry name" value="ANKYRIN REPEAT DOMAIN-CONTAINING PROTEIN 13"/>
    <property type="match status" value="1"/>
</dbReference>
<keyword evidence="3" id="KW-1003">Cell membrane</keyword>
<evidence type="ECO:0000256" key="8">
    <source>
        <dbReference type="SAM" id="Coils"/>
    </source>
</evidence>
<dbReference type="Pfam" id="PF11904">
    <property type="entry name" value="ANKRD13_C"/>
    <property type="match status" value="1"/>
</dbReference>
<dbReference type="PANTHER" id="PTHR12447:SF31">
    <property type="entry name" value="LD31969P"/>
    <property type="match status" value="1"/>
</dbReference>
<dbReference type="Pfam" id="PF12796">
    <property type="entry name" value="Ank_2"/>
    <property type="match status" value="1"/>
</dbReference>
<comment type="function">
    <text evidence="6">Ubiquitin-binding protein that specifically recognizes and binds 'Lys-63'-linked ubiquitin. Does not bind 'Lys-48'-linked ubiquitin. Positively regulates the internalization of ligand-activated EGFR by binding to the Ub moiety of ubiquitinated EGFR at the cell membrane.</text>
</comment>
<gene>
    <name evidence="10" type="ORF">EVEC_LOCUS5385</name>
</gene>
<keyword evidence="4" id="KW-0677">Repeat</keyword>